<evidence type="ECO:0000313" key="9">
    <source>
        <dbReference type="Proteomes" id="UP000296201"/>
    </source>
</evidence>
<keyword evidence="9" id="KW-1185">Reference proteome</keyword>
<feature type="transmembrane region" description="Helical" evidence="6">
    <location>
        <begin position="33"/>
        <end position="53"/>
    </location>
</feature>
<feature type="transmembrane region" description="Helical" evidence="6">
    <location>
        <begin position="207"/>
        <end position="226"/>
    </location>
</feature>
<dbReference type="Pfam" id="PF00892">
    <property type="entry name" value="EamA"/>
    <property type="match status" value="2"/>
</dbReference>
<evidence type="ECO:0000256" key="3">
    <source>
        <dbReference type="ARBA" id="ARBA00022692"/>
    </source>
</evidence>
<dbReference type="PANTHER" id="PTHR32322:SF2">
    <property type="entry name" value="EAMA DOMAIN-CONTAINING PROTEIN"/>
    <property type="match status" value="1"/>
</dbReference>
<evidence type="ECO:0000256" key="2">
    <source>
        <dbReference type="ARBA" id="ARBA00007362"/>
    </source>
</evidence>
<dbReference type="GO" id="GO:0016020">
    <property type="term" value="C:membrane"/>
    <property type="evidence" value="ECO:0007669"/>
    <property type="project" value="UniProtKB-SubCell"/>
</dbReference>
<dbReference type="AlphaFoldDB" id="A0A4P7P3A2"/>
<evidence type="ECO:0000256" key="1">
    <source>
        <dbReference type="ARBA" id="ARBA00004141"/>
    </source>
</evidence>
<sequence>MEAVAIFVLFSASVLWGLTWLPLKYLNQMGFDGVPLTLFLYLIMFILILPWAWRERHHILTSWKVLLGVALLGGGAQLAFNTALVYGEVIRVMVLFYLVPLWGVLGGRIFLQEKIDQIRWLGVGFSIFGAFLVVGGLHAFVAPPSWIDGVALLSGFLFAMNNIVFRVSQAVPVKIKLAFMFFGAFLLAGAVITQMEIPVSFDVSGQAWGILFLYAAVWMMAANFGTQWAVTHIEAGRSSIIIIMELVTAVVSASLILGETMTPLEMVGGSLIMLAAFLEARRAQ</sequence>
<feature type="transmembrane region" description="Helical" evidence="6">
    <location>
        <begin position="263"/>
        <end position="280"/>
    </location>
</feature>
<name>A0A4P7P3A2_9GAMM</name>
<feature type="domain" description="EamA" evidence="7">
    <location>
        <begin position="5"/>
        <end position="134"/>
    </location>
</feature>
<dbReference type="OrthoDB" id="5295396at2"/>
<dbReference type="Proteomes" id="UP000296201">
    <property type="component" value="Chromosome"/>
</dbReference>
<dbReference type="RefSeq" id="WP_135796424.1">
    <property type="nucleotide sequence ID" value="NZ_CP032096.1"/>
</dbReference>
<reference evidence="8 9" key="1">
    <citation type="submission" date="2018-08" db="EMBL/GenBank/DDBJ databases">
        <title>Horizontal acquisition of hydrogen conversion ability and other habitat adaptations in Hydrogenovibrio crunogenus strains.</title>
        <authorList>
            <person name="Gonnella G."/>
            <person name="Adam N."/>
            <person name="Perner M."/>
        </authorList>
    </citation>
    <scope>NUCLEOTIDE SEQUENCE [LARGE SCALE GENOMIC DNA]</scope>
    <source>
        <strain evidence="8 9">SP-41</strain>
    </source>
</reference>
<comment type="subcellular location">
    <subcellularLocation>
        <location evidence="1">Membrane</location>
        <topology evidence="1">Multi-pass membrane protein</topology>
    </subcellularLocation>
</comment>
<keyword evidence="5 6" id="KW-0472">Membrane</keyword>
<gene>
    <name evidence="8" type="ORF">GHNINEIG_01899</name>
</gene>
<feature type="transmembrane region" description="Helical" evidence="6">
    <location>
        <begin position="146"/>
        <end position="165"/>
    </location>
</feature>
<feature type="transmembrane region" description="Helical" evidence="6">
    <location>
        <begin position="65"/>
        <end position="86"/>
    </location>
</feature>
<keyword evidence="4 6" id="KW-1133">Transmembrane helix</keyword>
<dbReference type="InterPro" id="IPR037185">
    <property type="entry name" value="EmrE-like"/>
</dbReference>
<dbReference type="EMBL" id="CP032096">
    <property type="protein sequence ID" value="QBZ83832.1"/>
    <property type="molecule type" value="Genomic_DNA"/>
</dbReference>
<dbReference type="InterPro" id="IPR000620">
    <property type="entry name" value="EamA_dom"/>
</dbReference>
<feature type="transmembrane region" description="Helical" evidence="6">
    <location>
        <begin position="118"/>
        <end position="140"/>
    </location>
</feature>
<protein>
    <submittedName>
        <fullName evidence="8">EamA/RhaT family transporter</fullName>
    </submittedName>
</protein>
<organism evidence="8 9">
    <name type="scientific">Hydrogenovibrio crunogenus</name>
    <dbReference type="NCBI Taxonomy" id="39765"/>
    <lineage>
        <taxon>Bacteria</taxon>
        <taxon>Pseudomonadati</taxon>
        <taxon>Pseudomonadota</taxon>
        <taxon>Gammaproteobacteria</taxon>
        <taxon>Thiotrichales</taxon>
        <taxon>Piscirickettsiaceae</taxon>
        <taxon>Hydrogenovibrio</taxon>
    </lineage>
</organism>
<evidence type="ECO:0000256" key="5">
    <source>
        <dbReference type="ARBA" id="ARBA00023136"/>
    </source>
</evidence>
<evidence type="ECO:0000256" key="6">
    <source>
        <dbReference type="SAM" id="Phobius"/>
    </source>
</evidence>
<feature type="domain" description="EamA" evidence="7">
    <location>
        <begin position="148"/>
        <end position="278"/>
    </location>
</feature>
<evidence type="ECO:0000256" key="4">
    <source>
        <dbReference type="ARBA" id="ARBA00022989"/>
    </source>
</evidence>
<accession>A0A4P7P3A2</accession>
<proteinExistence type="inferred from homology"/>
<keyword evidence="3 6" id="KW-0812">Transmembrane</keyword>
<feature type="transmembrane region" description="Helical" evidence="6">
    <location>
        <begin position="177"/>
        <end position="195"/>
    </location>
</feature>
<feature type="transmembrane region" description="Helical" evidence="6">
    <location>
        <begin position="92"/>
        <end position="111"/>
    </location>
</feature>
<dbReference type="PANTHER" id="PTHR32322">
    <property type="entry name" value="INNER MEMBRANE TRANSPORTER"/>
    <property type="match status" value="1"/>
</dbReference>
<evidence type="ECO:0000313" key="8">
    <source>
        <dbReference type="EMBL" id="QBZ83832.1"/>
    </source>
</evidence>
<evidence type="ECO:0000259" key="7">
    <source>
        <dbReference type="Pfam" id="PF00892"/>
    </source>
</evidence>
<comment type="similarity">
    <text evidence="2">Belongs to the EamA transporter family.</text>
</comment>
<dbReference type="SUPFAM" id="SSF103481">
    <property type="entry name" value="Multidrug resistance efflux transporter EmrE"/>
    <property type="match status" value="2"/>
</dbReference>
<dbReference type="InterPro" id="IPR050638">
    <property type="entry name" value="AA-Vitamin_Transporters"/>
</dbReference>
<feature type="transmembrane region" description="Helical" evidence="6">
    <location>
        <begin position="238"/>
        <end position="257"/>
    </location>
</feature>